<dbReference type="Proteomes" id="UP000320386">
    <property type="component" value="Chromosome"/>
</dbReference>
<evidence type="ECO:0008006" key="4">
    <source>
        <dbReference type="Google" id="ProtNLM"/>
    </source>
</evidence>
<dbReference type="InterPro" id="IPR035917">
    <property type="entry name" value="YjbQ-like_sf"/>
</dbReference>
<dbReference type="KEGG" id="mcad:Pan265_17020"/>
<dbReference type="PIRSF" id="PIRSF004681">
    <property type="entry name" value="UCP004681"/>
    <property type="match status" value="1"/>
</dbReference>
<reference evidence="2 3" key="1">
    <citation type="submission" date="2019-02" db="EMBL/GenBank/DDBJ databases">
        <title>Deep-cultivation of Planctomycetes and their phenomic and genomic characterization uncovers novel biology.</title>
        <authorList>
            <person name="Wiegand S."/>
            <person name="Jogler M."/>
            <person name="Boedeker C."/>
            <person name="Pinto D."/>
            <person name="Vollmers J."/>
            <person name="Rivas-Marin E."/>
            <person name="Kohn T."/>
            <person name="Peeters S.H."/>
            <person name="Heuer A."/>
            <person name="Rast P."/>
            <person name="Oberbeckmann S."/>
            <person name="Bunk B."/>
            <person name="Jeske O."/>
            <person name="Meyerdierks A."/>
            <person name="Storesund J.E."/>
            <person name="Kallscheuer N."/>
            <person name="Luecker S."/>
            <person name="Lage O.M."/>
            <person name="Pohl T."/>
            <person name="Merkel B.J."/>
            <person name="Hornburger P."/>
            <person name="Mueller R.-W."/>
            <person name="Bruemmer F."/>
            <person name="Labrenz M."/>
            <person name="Spormann A.M."/>
            <person name="Op den Camp H."/>
            <person name="Overmann J."/>
            <person name="Amann R."/>
            <person name="Jetten M.S.M."/>
            <person name="Mascher T."/>
            <person name="Medema M.H."/>
            <person name="Devos D.P."/>
            <person name="Kaster A.-K."/>
            <person name="Ovreas L."/>
            <person name="Rohde M."/>
            <person name="Galperin M.Y."/>
            <person name="Jogler C."/>
        </authorList>
    </citation>
    <scope>NUCLEOTIDE SEQUENCE [LARGE SCALE GENOMIC DNA]</scope>
    <source>
        <strain evidence="2 3">Pan265</strain>
    </source>
</reference>
<dbReference type="PANTHER" id="PTHR30615">
    <property type="entry name" value="UNCHARACTERIZED PROTEIN YJBQ-RELATED"/>
    <property type="match status" value="1"/>
</dbReference>
<comment type="similarity">
    <text evidence="1">Belongs to the UPF0047 family.</text>
</comment>
<dbReference type="OrthoDB" id="9801725at2"/>
<dbReference type="RefSeq" id="WP_145446046.1">
    <property type="nucleotide sequence ID" value="NZ_CP036280.1"/>
</dbReference>
<name>A0A518BY15_9BACT</name>
<accession>A0A518BY15</accession>
<evidence type="ECO:0000256" key="1">
    <source>
        <dbReference type="ARBA" id="ARBA00005534"/>
    </source>
</evidence>
<dbReference type="PROSITE" id="PS01314">
    <property type="entry name" value="UPF0047"/>
    <property type="match status" value="1"/>
</dbReference>
<proteinExistence type="inferred from homology"/>
<sequence length="131" mass="14550">MITLAIPTQSRDQMVDITAQVQQHINQAGITDGTAVVYVPHTTAGLTINENADPDVVHDMLRQLDVMVPWSQPFYRHAEGNSASHVKASMMGSSATLLIRDGRLVLGTWQGIYFCEFDGPRNRKAYLHLQT</sequence>
<keyword evidence="3" id="KW-1185">Reference proteome</keyword>
<organism evidence="2 3">
    <name type="scientific">Mucisphaera calidilacus</name>
    <dbReference type="NCBI Taxonomy" id="2527982"/>
    <lineage>
        <taxon>Bacteria</taxon>
        <taxon>Pseudomonadati</taxon>
        <taxon>Planctomycetota</taxon>
        <taxon>Phycisphaerae</taxon>
        <taxon>Phycisphaerales</taxon>
        <taxon>Phycisphaeraceae</taxon>
        <taxon>Mucisphaera</taxon>
    </lineage>
</organism>
<dbReference type="InterPro" id="IPR001602">
    <property type="entry name" value="UPF0047_YjbQ-like"/>
</dbReference>
<evidence type="ECO:0000313" key="3">
    <source>
        <dbReference type="Proteomes" id="UP000320386"/>
    </source>
</evidence>
<dbReference type="AlphaFoldDB" id="A0A518BY15"/>
<dbReference type="SUPFAM" id="SSF111038">
    <property type="entry name" value="YjbQ-like"/>
    <property type="match status" value="1"/>
</dbReference>
<dbReference type="Gene3D" id="2.60.120.460">
    <property type="entry name" value="YjbQ-like"/>
    <property type="match status" value="1"/>
</dbReference>
<evidence type="ECO:0000313" key="2">
    <source>
        <dbReference type="EMBL" id="QDU71848.1"/>
    </source>
</evidence>
<dbReference type="EMBL" id="CP036280">
    <property type="protein sequence ID" value="QDU71848.1"/>
    <property type="molecule type" value="Genomic_DNA"/>
</dbReference>
<dbReference type="PANTHER" id="PTHR30615:SF8">
    <property type="entry name" value="UPF0047 PROTEIN C4A8.02C"/>
    <property type="match status" value="1"/>
</dbReference>
<dbReference type="Pfam" id="PF01894">
    <property type="entry name" value="YjbQ"/>
    <property type="match status" value="1"/>
</dbReference>
<dbReference type="NCBIfam" id="TIGR00149">
    <property type="entry name" value="TIGR00149_YjbQ"/>
    <property type="match status" value="1"/>
</dbReference>
<protein>
    <recommendedName>
        <fullName evidence="4">Secondary thiamine-phosphate synthase enzyme</fullName>
    </recommendedName>
</protein>
<gene>
    <name evidence="2" type="ORF">Pan265_17020</name>
</gene>